<name>A0A1M6AYY7_9RHOB</name>
<evidence type="ECO:0000259" key="1">
    <source>
        <dbReference type="SMART" id="SM00460"/>
    </source>
</evidence>
<feature type="domain" description="Transglutaminase-like" evidence="1">
    <location>
        <begin position="158"/>
        <end position="222"/>
    </location>
</feature>
<dbReference type="SMART" id="SM00460">
    <property type="entry name" value="TGc"/>
    <property type="match status" value="1"/>
</dbReference>
<evidence type="ECO:0000313" key="2">
    <source>
        <dbReference type="EMBL" id="SHI41672.1"/>
    </source>
</evidence>
<dbReference type="InterPro" id="IPR038765">
    <property type="entry name" value="Papain-like_cys_pep_sf"/>
</dbReference>
<dbReference type="PANTHER" id="PTHR33490">
    <property type="entry name" value="BLR5614 PROTEIN-RELATED"/>
    <property type="match status" value="1"/>
</dbReference>
<keyword evidence="2" id="KW-0645">Protease</keyword>
<dbReference type="Pfam" id="PF01841">
    <property type="entry name" value="Transglut_core"/>
    <property type="match status" value="1"/>
</dbReference>
<dbReference type="AlphaFoldDB" id="A0A1M6AYY7"/>
<evidence type="ECO:0000313" key="3">
    <source>
        <dbReference type="Proteomes" id="UP000184292"/>
    </source>
</evidence>
<dbReference type="InterPro" id="IPR013589">
    <property type="entry name" value="Bac_transglu_N"/>
</dbReference>
<accession>A0A1M6AYY7</accession>
<dbReference type="GO" id="GO:0006508">
    <property type="term" value="P:proteolysis"/>
    <property type="evidence" value="ECO:0007669"/>
    <property type="project" value="UniProtKB-KW"/>
</dbReference>
<proteinExistence type="predicted"/>
<sequence>MRLSVRHTTTYSYDGPVPYGLQQVRLTPKSGSGQTIVDWRTRIEGGQLELSFTDQNRNTVQLVSFAPGATRLSVTSEGIVDVQDMHGVIGTHGGFTPLWMFERPTEMTRAGVGCRSIVAAARIDGEPLERLHRLSHEIRARVAWETGRTESGWTAEEAITAGKGVCQDHAHIFIACARSKGFPARYVSGYLLMEDRTVQDATHAWAEAHVPGLGWVGFDISNGISPDTRYVRVATGRDYGEAAPIHGTRYGQAQEDLDVTVEVAQIQQ</sequence>
<dbReference type="OrthoDB" id="9804023at2"/>
<dbReference type="SUPFAM" id="SSF54001">
    <property type="entry name" value="Cysteine proteinases"/>
    <property type="match status" value="1"/>
</dbReference>
<reference evidence="2 3" key="1">
    <citation type="submission" date="2016-11" db="EMBL/GenBank/DDBJ databases">
        <authorList>
            <person name="Jaros S."/>
            <person name="Januszkiewicz K."/>
            <person name="Wedrychowicz H."/>
        </authorList>
    </citation>
    <scope>NUCLEOTIDE SEQUENCE [LARGE SCALE GENOMIC DNA]</scope>
    <source>
        <strain evidence="2 3">DSM 100565</strain>
    </source>
</reference>
<dbReference type="InterPro" id="IPR002931">
    <property type="entry name" value="Transglutaminase-like"/>
</dbReference>
<organism evidence="2 3">
    <name type="scientific">Wenxinia saemankumensis</name>
    <dbReference type="NCBI Taxonomy" id="1447782"/>
    <lineage>
        <taxon>Bacteria</taxon>
        <taxon>Pseudomonadati</taxon>
        <taxon>Pseudomonadota</taxon>
        <taxon>Alphaproteobacteria</taxon>
        <taxon>Rhodobacterales</taxon>
        <taxon>Roseobacteraceae</taxon>
        <taxon>Wenxinia</taxon>
    </lineage>
</organism>
<keyword evidence="3" id="KW-1185">Reference proteome</keyword>
<dbReference type="Pfam" id="PF08379">
    <property type="entry name" value="Bact_transglu_N"/>
    <property type="match status" value="1"/>
</dbReference>
<protein>
    <submittedName>
        <fullName evidence="2">Transglutaminase-like enzyme, putative cysteine protease</fullName>
    </submittedName>
</protein>
<gene>
    <name evidence="2" type="ORF">SAMN05444417_0697</name>
</gene>
<dbReference type="RefSeq" id="WP_073326392.1">
    <property type="nucleotide sequence ID" value="NZ_FQYO01000001.1"/>
</dbReference>
<dbReference type="Proteomes" id="UP000184292">
    <property type="component" value="Unassembled WGS sequence"/>
</dbReference>
<dbReference type="EMBL" id="FQYO01000001">
    <property type="protein sequence ID" value="SHI41672.1"/>
    <property type="molecule type" value="Genomic_DNA"/>
</dbReference>
<dbReference type="STRING" id="1447782.SAMN05444417_0697"/>
<keyword evidence="2" id="KW-0378">Hydrolase</keyword>
<dbReference type="GO" id="GO:0008233">
    <property type="term" value="F:peptidase activity"/>
    <property type="evidence" value="ECO:0007669"/>
    <property type="project" value="UniProtKB-KW"/>
</dbReference>
<dbReference type="Gene3D" id="3.10.620.30">
    <property type="match status" value="1"/>
</dbReference>
<dbReference type="PANTHER" id="PTHR33490:SF6">
    <property type="entry name" value="SLL1049 PROTEIN"/>
    <property type="match status" value="1"/>
</dbReference>